<proteinExistence type="predicted"/>
<dbReference type="InParanoid" id="A0A1X7VST3"/>
<protein>
    <submittedName>
        <fullName evidence="2">Uncharacterized protein</fullName>
    </submittedName>
</protein>
<feature type="compositionally biased region" description="Basic and acidic residues" evidence="1">
    <location>
        <begin position="11"/>
        <end position="29"/>
    </location>
</feature>
<reference evidence="2" key="1">
    <citation type="submission" date="2017-05" db="UniProtKB">
        <authorList>
            <consortium name="EnsemblMetazoa"/>
        </authorList>
    </citation>
    <scope>IDENTIFICATION</scope>
</reference>
<evidence type="ECO:0000313" key="2">
    <source>
        <dbReference type="EnsemblMetazoa" id="Aqu2.1.42934_001"/>
    </source>
</evidence>
<dbReference type="AlphaFoldDB" id="A0A1X7VST3"/>
<accession>A0A1X7VST3</accession>
<feature type="compositionally biased region" description="Gly residues" evidence="1">
    <location>
        <begin position="1"/>
        <end position="10"/>
    </location>
</feature>
<evidence type="ECO:0000256" key="1">
    <source>
        <dbReference type="SAM" id="MobiDB-lite"/>
    </source>
</evidence>
<sequence length="50" mass="5838">FRISNMGGGCDKGKRGRGWEEEAKEEEVKPKKRPRPRRLKKVTPVMKKEV</sequence>
<feature type="region of interest" description="Disordered" evidence="1">
    <location>
        <begin position="1"/>
        <end position="50"/>
    </location>
</feature>
<organism evidence="2">
    <name type="scientific">Amphimedon queenslandica</name>
    <name type="common">Sponge</name>
    <dbReference type="NCBI Taxonomy" id="400682"/>
    <lineage>
        <taxon>Eukaryota</taxon>
        <taxon>Metazoa</taxon>
        <taxon>Porifera</taxon>
        <taxon>Demospongiae</taxon>
        <taxon>Heteroscleromorpha</taxon>
        <taxon>Haplosclerida</taxon>
        <taxon>Niphatidae</taxon>
        <taxon>Amphimedon</taxon>
    </lineage>
</organism>
<feature type="compositionally biased region" description="Basic residues" evidence="1">
    <location>
        <begin position="30"/>
        <end position="41"/>
    </location>
</feature>
<name>A0A1X7VST3_AMPQE</name>
<dbReference type="EnsemblMetazoa" id="Aqu2.1.42934_001">
    <property type="protein sequence ID" value="Aqu2.1.42934_001"/>
    <property type="gene ID" value="Aqu2.1.42934"/>
</dbReference>